<dbReference type="EMBL" id="KL447658">
    <property type="protein sequence ID" value="KFO76023.1"/>
    <property type="molecule type" value="Genomic_DNA"/>
</dbReference>
<dbReference type="PANTHER" id="PTHR11430:SF77">
    <property type="entry name" value="LIPOCALIN-LIKE 1 PROTEIN"/>
    <property type="match status" value="1"/>
</dbReference>
<dbReference type="Pfam" id="PF00061">
    <property type="entry name" value="Lipocalin"/>
    <property type="match status" value="1"/>
</dbReference>
<dbReference type="Proteomes" id="UP000053760">
    <property type="component" value="Unassembled WGS sequence"/>
</dbReference>
<organism evidence="3 4">
    <name type="scientific">Cuculus canorus</name>
    <name type="common">Common cuckoo</name>
    <dbReference type="NCBI Taxonomy" id="55661"/>
    <lineage>
        <taxon>Eukaryota</taxon>
        <taxon>Metazoa</taxon>
        <taxon>Chordata</taxon>
        <taxon>Craniata</taxon>
        <taxon>Vertebrata</taxon>
        <taxon>Euteleostomi</taxon>
        <taxon>Archelosauria</taxon>
        <taxon>Archosauria</taxon>
        <taxon>Dinosauria</taxon>
        <taxon>Saurischia</taxon>
        <taxon>Theropoda</taxon>
        <taxon>Coelurosauria</taxon>
        <taxon>Aves</taxon>
        <taxon>Neognathae</taxon>
        <taxon>Neoaves</taxon>
        <taxon>Otidimorphae</taxon>
        <taxon>Cuculiformes</taxon>
        <taxon>Cuculidae</taxon>
        <taxon>Cuculus</taxon>
    </lineage>
</organism>
<comment type="similarity">
    <text evidence="1">Belongs to the calycin superfamily. Lipocalin family.</text>
</comment>
<feature type="non-terminal residue" evidence="3">
    <location>
        <position position="1"/>
    </location>
</feature>
<dbReference type="STRING" id="55661.A0A091G289"/>
<dbReference type="InterPro" id="IPR002345">
    <property type="entry name" value="Lipocalin"/>
</dbReference>
<dbReference type="SUPFAM" id="SSF50814">
    <property type="entry name" value="Lipocalins"/>
    <property type="match status" value="1"/>
</dbReference>
<name>A0A091G289_CUCCA</name>
<reference evidence="3 4" key="1">
    <citation type="submission" date="2014-04" db="EMBL/GenBank/DDBJ databases">
        <title>Genome evolution of avian class.</title>
        <authorList>
            <person name="Zhang G."/>
            <person name="Li C."/>
        </authorList>
    </citation>
    <scope>NUCLEOTIDE SEQUENCE [LARGE SCALE GENOMIC DNA]</scope>
    <source>
        <strain evidence="3">BGI_N303</strain>
    </source>
</reference>
<keyword evidence="4" id="KW-1185">Reference proteome</keyword>
<gene>
    <name evidence="3" type="ORF">N303_11248</name>
</gene>
<feature type="non-terminal residue" evidence="3">
    <location>
        <position position="159"/>
    </location>
</feature>
<evidence type="ECO:0000313" key="4">
    <source>
        <dbReference type="Proteomes" id="UP000053760"/>
    </source>
</evidence>
<proteinExistence type="inferred from homology"/>
<dbReference type="PRINTS" id="PR00179">
    <property type="entry name" value="LIPOCALIN"/>
</dbReference>
<accession>A0A091G289</accession>
<dbReference type="GO" id="GO:0036094">
    <property type="term" value="F:small molecule binding"/>
    <property type="evidence" value="ECO:0007669"/>
    <property type="project" value="InterPro"/>
</dbReference>
<dbReference type="InterPro" id="IPR012674">
    <property type="entry name" value="Calycin"/>
</dbReference>
<sequence>QLTGRWYCVGLASNSHWFKEKKQLMKMCTTTISATEDGNLEVISTYPKLDKCERFNLLFQQSGQPGQYKGTSGIAWGSSAAQEKRDLRVVETDYSSYAIVYQVQQSQQEPSTSLQLFMREQDASPELLEKFKHLLPTMGLTEDMLAILPKTGECQEGAG</sequence>
<feature type="domain" description="Lipocalin/cytosolic fatty-acid binding" evidence="2">
    <location>
        <begin position="3"/>
        <end position="151"/>
    </location>
</feature>
<evidence type="ECO:0000259" key="2">
    <source>
        <dbReference type="Pfam" id="PF00061"/>
    </source>
</evidence>
<protein>
    <submittedName>
        <fullName evidence="3">Lipocalin</fullName>
    </submittedName>
</protein>
<dbReference type="PRINTS" id="PR01254">
    <property type="entry name" value="PGNDSYNTHASE"/>
</dbReference>
<dbReference type="AlphaFoldDB" id="A0A091G289"/>
<dbReference type="PANTHER" id="PTHR11430">
    <property type="entry name" value="LIPOCALIN"/>
    <property type="match status" value="1"/>
</dbReference>
<evidence type="ECO:0000313" key="3">
    <source>
        <dbReference type="EMBL" id="KFO76023.1"/>
    </source>
</evidence>
<dbReference type="Gene3D" id="2.40.128.20">
    <property type="match status" value="1"/>
</dbReference>
<evidence type="ECO:0000256" key="1">
    <source>
        <dbReference type="ARBA" id="ARBA00006889"/>
    </source>
</evidence>
<dbReference type="InterPro" id="IPR000566">
    <property type="entry name" value="Lipocln_cytosolic_FA-bd_dom"/>
</dbReference>